<dbReference type="CDD" id="cd00077">
    <property type="entry name" value="HDc"/>
    <property type="match status" value="1"/>
</dbReference>
<evidence type="ECO:0000256" key="1">
    <source>
        <dbReference type="SAM" id="Phobius"/>
    </source>
</evidence>
<accession>A0ABS6T7Q2</accession>
<evidence type="ECO:0000313" key="3">
    <source>
        <dbReference type="EMBL" id="MBV7389180.1"/>
    </source>
</evidence>
<evidence type="ECO:0000259" key="2">
    <source>
        <dbReference type="SMART" id="SM00471"/>
    </source>
</evidence>
<reference evidence="3 4" key="1">
    <citation type="submission" date="2021-06" db="EMBL/GenBank/DDBJ databases">
        <title>Enterococcus alishanensis sp. nov., a novel lactic acid bacterium isolated from fresh coffee beans.</title>
        <authorList>
            <person name="Chen Y.-S."/>
        </authorList>
    </citation>
    <scope>NUCLEOTIDE SEQUENCE [LARGE SCALE GENOMIC DNA]</scope>
    <source>
        <strain evidence="3 4">ALS3</strain>
    </source>
</reference>
<dbReference type="Pfam" id="PF07698">
    <property type="entry name" value="7TM-7TMR_HD"/>
    <property type="match status" value="1"/>
</dbReference>
<feature type="transmembrane region" description="Helical" evidence="1">
    <location>
        <begin position="348"/>
        <end position="366"/>
    </location>
</feature>
<keyword evidence="1" id="KW-1133">Transmembrane helix</keyword>
<dbReference type="InterPro" id="IPR003607">
    <property type="entry name" value="HD/PDEase_dom"/>
</dbReference>
<dbReference type="RefSeq" id="WP_218324248.1">
    <property type="nucleotide sequence ID" value="NZ_JAHUZB010000001.1"/>
</dbReference>
<feature type="transmembrane region" description="Helical" evidence="1">
    <location>
        <begin position="396"/>
        <end position="413"/>
    </location>
</feature>
<organism evidence="3 4">
    <name type="scientific">Enterococcus alishanensis</name>
    <dbReference type="NCBI Taxonomy" id="1303817"/>
    <lineage>
        <taxon>Bacteria</taxon>
        <taxon>Bacillati</taxon>
        <taxon>Bacillota</taxon>
        <taxon>Bacilli</taxon>
        <taxon>Lactobacillales</taxon>
        <taxon>Enterococcaceae</taxon>
        <taxon>Enterococcus</taxon>
    </lineage>
</organism>
<dbReference type="InterPro" id="IPR011621">
    <property type="entry name" value="Metal-dep_PHydrolase_7TM_intra"/>
</dbReference>
<feature type="transmembrane region" description="Helical" evidence="1">
    <location>
        <begin position="425"/>
        <end position="443"/>
    </location>
</feature>
<dbReference type="Pfam" id="PF01966">
    <property type="entry name" value="HD"/>
    <property type="match status" value="1"/>
</dbReference>
<dbReference type="Pfam" id="PF07697">
    <property type="entry name" value="7TMR-HDED"/>
    <property type="match status" value="1"/>
</dbReference>
<dbReference type="InterPro" id="IPR011624">
    <property type="entry name" value="Metal-dep_PHydrolase_7TM_extra"/>
</dbReference>
<dbReference type="InterPro" id="IPR052722">
    <property type="entry name" value="PgpH_phosphodiesterase"/>
</dbReference>
<feature type="transmembrane region" description="Helical" evidence="1">
    <location>
        <begin position="16"/>
        <end position="34"/>
    </location>
</feature>
<comment type="caution">
    <text evidence="3">The sequence shown here is derived from an EMBL/GenBank/DDBJ whole genome shotgun (WGS) entry which is preliminary data.</text>
</comment>
<keyword evidence="4" id="KW-1185">Reference proteome</keyword>
<sequence>MFNQPINQLRKKLGKYFIPLILFVFGLILFLTLFSSVKQKGVNYQEGQVATESVRANKTIENTTETKQRRKLAAEAVTPEYTYQADTADTQHDRISQLIDLIVKTNNEIDKSYQDKVADADSGEVISQPTVDERVAAVKKSFETLDQDTVNFYQQLPNDFYSDAVQLSSSQLEAVKTESLALIDEQMEKRIRETDLSDDKQLALDKIDMTNHTEVQVQVIRYLIEDGIVINDVLNETRTAELKRQARQSVQPVMIYQGEVVVREGSQIDATALNKLDLLGMTNSTGSIFPLVAMICAVLLQLLLLYFYSHQIEGNFQRVRFILFYAASLSVGILLMKFLQIFQSSNTSTLSLFFPAAFVPLILTVFVNRRAGALAAVFQTIFALFVFYSAIGTNNLTIILMSYLFAGTLAIMVKQKRIADQAKQALLWVVLFPVLWTIVLNIYQGLSAFDSRTWTTLISSFAGSMFSILLGMGLQPYIELLVTDSSVITLNELSNPNNPLLKRLLEEAPGTYHHSMMVANLSANAVAEIGGRSLLTRVACYYHDIGKIRHANFFVENLPPGAENPHNFLLPEDSKQIIFGHVTEGAEILEEYKMPQMVIDICWQHHGTTLMKYFYVKAKERNPEITEADFRYPGPKPQTREAGVVNIADSCEAAVRAMDQPSFDKIKIFVHDLIEERISDGQLDESGLTLQEIRIVEKSLVSSLSSTFHSRIKYPKMKSEAEKMKEEQGAE</sequence>
<feature type="domain" description="HD/PDEase" evidence="2">
    <location>
        <begin position="507"/>
        <end position="663"/>
    </location>
</feature>
<dbReference type="NCBIfam" id="TIGR00277">
    <property type="entry name" value="HDIG"/>
    <property type="match status" value="1"/>
</dbReference>
<name>A0ABS6T7Q2_9ENTE</name>
<keyword evidence="1" id="KW-0472">Membrane</keyword>
<dbReference type="InterPro" id="IPR006674">
    <property type="entry name" value="HD_domain"/>
</dbReference>
<feature type="transmembrane region" description="Helical" evidence="1">
    <location>
        <begin position="373"/>
        <end position="390"/>
    </location>
</feature>
<dbReference type="SMART" id="SM00471">
    <property type="entry name" value="HDc"/>
    <property type="match status" value="1"/>
</dbReference>
<dbReference type="Proteomes" id="UP000774130">
    <property type="component" value="Unassembled WGS sequence"/>
</dbReference>
<protein>
    <submittedName>
        <fullName evidence="3">HDIG domain-containing protein</fullName>
    </submittedName>
</protein>
<dbReference type="InterPro" id="IPR006675">
    <property type="entry name" value="HDIG_dom"/>
</dbReference>
<keyword evidence="1" id="KW-0812">Transmembrane</keyword>
<gene>
    <name evidence="3" type="ORF">KUA55_00695</name>
</gene>
<dbReference type="PANTHER" id="PTHR36442">
    <property type="entry name" value="CYCLIC-DI-AMP PHOSPHODIESTERASE PGPH"/>
    <property type="match status" value="1"/>
</dbReference>
<dbReference type="EMBL" id="JAHUZB010000001">
    <property type="protein sequence ID" value="MBV7389180.1"/>
    <property type="molecule type" value="Genomic_DNA"/>
</dbReference>
<dbReference type="PANTHER" id="PTHR36442:SF1">
    <property type="entry name" value="CYCLIC-DI-AMP PHOSPHODIESTERASE PGPH"/>
    <property type="match status" value="1"/>
</dbReference>
<evidence type="ECO:0000313" key="4">
    <source>
        <dbReference type="Proteomes" id="UP000774130"/>
    </source>
</evidence>
<feature type="transmembrane region" description="Helical" evidence="1">
    <location>
        <begin position="321"/>
        <end position="342"/>
    </location>
</feature>
<feature type="transmembrane region" description="Helical" evidence="1">
    <location>
        <begin position="288"/>
        <end position="309"/>
    </location>
</feature>
<proteinExistence type="predicted"/>